<dbReference type="InterPro" id="IPR052754">
    <property type="entry name" value="NTPase_KAP_P-loop"/>
</dbReference>
<evidence type="ECO:0000313" key="3">
    <source>
        <dbReference type="Ensembl" id="ENSPCEP00000024136.1"/>
    </source>
</evidence>
<proteinExistence type="predicted"/>
<dbReference type="InterPro" id="IPR011646">
    <property type="entry name" value="KAP_P-loop"/>
</dbReference>
<accession>A0A8C8SRV2</accession>
<reference evidence="3" key="2">
    <citation type="submission" date="2025-09" db="UniProtKB">
        <authorList>
            <consortium name="Ensembl"/>
        </authorList>
    </citation>
    <scope>IDENTIFICATION</scope>
</reference>
<sequence length="569" mass="65739">MHEEAIRREEEELKKLNQKPRRPEGWGYFLLLWYLLFYQPVITEVHLRRENIQFLFIRFSAWQYAGSDKLWAGLVSTLCHNIRQHFGALPLSFYHVMGKRPRFASGFSQGEWLVNKRTCFTLGGLVFVLMAGISLLSVALFVPGIKDYSMLKVLGSTSTTLSGSGILVTIFSVVKNLVISQKQRIEKMTDSEKFSSHLGFMSEVKKEIEMLTSFVYYMEVYQRRRLRIVLEITSLDMCYPERVVGVLNAINTLLSDTNAPFIFILVVDPSIIASCLEQTSSMKGMADNGYLFLNRTVTLPFSIPKMGIKSKLHHLHKAVQSREDLMYNIITQNVERGMKSVKGRTTKLVDMEASSEMDQSQIDAQAVRCIHEAFHTLHNATDCLCQYIPENIIQMRRIVNTIPITIRLMLQQNTRHTMSPRAVAAWVVMANQWPCRLSWVLQCLEDRQQIRPADEFRNQFLWEVFMENCKELYSMHKVLQNFLALDGDPELFEKFLSIDFPFTVQEADSFLNSTVNLDHSIRHKLGLIRGLNTLNKTNEEKKGPWILLPILVSHKNCKYKFGSHFSKPR</sequence>
<evidence type="ECO:0000259" key="2">
    <source>
        <dbReference type="Pfam" id="PF07693"/>
    </source>
</evidence>
<reference evidence="3" key="1">
    <citation type="submission" date="2025-08" db="UniProtKB">
        <authorList>
            <consortium name="Ensembl"/>
        </authorList>
    </citation>
    <scope>IDENTIFICATION</scope>
</reference>
<protein>
    <submittedName>
        <fullName evidence="3">NTPase KAP family P-loop domain containing 1</fullName>
    </submittedName>
</protein>
<feature type="domain" description="KAP NTPase" evidence="2">
    <location>
        <begin position="49"/>
        <end position="344"/>
    </location>
</feature>
<name>A0A8C8SRV2_9SAUR</name>
<feature type="transmembrane region" description="Helical" evidence="1">
    <location>
        <begin position="119"/>
        <end position="141"/>
    </location>
</feature>
<dbReference type="AlphaFoldDB" id="A0A8C8SRV2"/>
<feature type="transmembrane region" description="Helical" evidence="1">
    <location>
        <begin position="161"/>
        <end position="178"/>
    </location>
</feature>
<dbReference type="Ensembl" id="ENSPCET00000024944.1">
    <property type="protein sequence ID" value="ENSPCEP00000024136.1"/>
    <property type="gene ID" value="ENSPCEG00000018260.1"/>
</dbReference>
<evidence type="ECO:0000313" key="4">
    <source>
        <dbReference type="Proteomes" id="UP000694393"/>
    </source>
</evidence>
<evidence type="ECO:0000256" key="1">
    <source>
        <dbReference type="SAM" id="Phobius"/>
    </source>
</evidence>
<keyword evidence="1" id="KW-0472">Membrane</keyword>
<keyword evidence="1" id="KW-1133">Transmembrane helix</keyword>
<keyword evidence="1" id="KW-0812">Transmembrane</keyword>
<dbReference type="PANTHER" id="PTHR22674">
    <property type="entry name" value="NTPASE, KAP FAMILY P-LOOP DOMAIN-CONTAINING 1"/>
    <property type="match status" value="1"/>
</dbReference>
<keyword evidence="4" id="KW-1185">Reference proteome</keyword>
<dbReference type="Pfam" id="PF07693">
    <property type="entry name" value="KAP_NTPase"/>
    <property type="match status" value="1"/>
</dbReference>
<organism evidence="3 4">
    <name type="scientific">Pelusios castaneus</name>
    <name type="common">West African mud turtle</name>
    <dbReference type="NCBI Taxonomy" id="367368"/>
    <lineage>
        <taxon>Eukaryota</taxon>
        <taxon>Metazoa</taxon>
        <taxon>Chordata</taxon>
        <taxon>Craniata</taxon>
        <taxon>Vertebrata</taxon>
        <taxon>Euteleostomi</taxon>
        <taxon>Archelosauria</taxon>
        <taxon>Testudinata</taxon>
        <taxon>Testudines</taxon>
        <taxon>Pleurodira</taxon>
        <taxon>Pelomedusidae</taxon>
        <taxon>Pelusios</taxon>
    </lineage>
</organism>
<dbReference type="PANTHER" id="PTHR22674:SF4">
    <property type="entry name" value="NTPASE KAP FAMILY P-LOOP DOMAIN-CONTAINING PROTEIN 1"/>
    <property type="match status" value="1"/>
</dbReference>
<dbReference type="Proteomes" id="UP000694393">
    <property type="component" value="Unplaced"/>
</dbReference>